<dbReference type="GO" id="GO:0009055">
    <property type="term" value="F:electron transfer activity"/>
    <property type="evidence" value="ECO:0007669"/>
    <property type="project" value="TreeGrafter"/>
</dbReference>
<dbReference type="GeneTree" id="ENSGT00940000156916"/>
<dbReference type="InterPro" id="IPR001041">
    <property type="entry name" value="2Fe-2S_ferredoxin-type"/>
</dbReference>
<evidence type="ECO:0000259" key="11">
    <source>
        <dbReference type="Pfam" id="PF00111"/>
    </source>
</evidence>
<feature type="domain" description="2Fe-2S ferredoxin-type" evidence="11">
    <location>
        <begin position="86"/>
        <end position="167"/>
    </location>
</feature>
<name>A0A3Q1HI82_ANATE</name>
<evidence type="ECO:0000256" key="2">
    <source>
        <dbReference type="ARBA" id="ARBA00010914"/>
    </source>
</evidence>
<accession>A0A3Q1HI82</accession>
<dbReference type="AlphaFoldDB" id="A0A3Q1HI82"/>
<comment type="cofactor">
    <cofactor evidence="10">
        <name>[2Fe-2S] cluster</name>
        <dbReference type="ChEBI" id="CHEBI:190135"/>
    </cofactor>
</comment>
<comment type="subcellular location">
    <subcellularLocation>
        <location evidence="1">Mitochondrion matrix</location>
    </subcellularLocation>
</comment>
<reference evidence="12" key="3">
    <citation type="submission" date="2025-09" db="UniProtKB">
        <authorList>
            <consortium name="Ensembl"/>
        </authorList>
    </citation>
    <scope>IDENTIFICATION</scope>
</reference>
<dbReference type="GO" id="GO:0051537">
    <property type="term" value="F:2 iron, 2 sulfur cluster binding"/>
    <property type="evidence" value="ECO:0007669"/>
    <property type="project" value="UniProtKB-KW"/>
</dbReference>
<keyword evidence="3" id="KW-0813">Transport</keyword>
<reference evidence="12" key="1">
    <citation type="submission" date="2021-04" db="EMBL/GenBank/DDBJ databases">
        <authorList>
            <consortium name="Wellcome Sanger Institute Data Sharing"/>
        </authorList>
    </citation>
    <scope>NUCLEOTIDE SEQUENCE [LARGE SCALE GENOMIC DNA]</scope>
</reference>
<dbReference type="GO" id="GO:0046872">
    <property type="term" value="F:metal ion binding"/>
    <property type="evidence" value="ECO:0007669"/>
    <property type="project" value="UniProtKB-KW"/>
</dbReference>
<dbReference type="Ensembl" id="ENSATET00000007237.3">
    <property type="protein sequence ID" value="ENSATEP00000007114.2"/>
    <property type="gene ID" value="ENSATEG00000005000.3"/>
</dbReference>
<evidence type="ECO:0000256" key="7">
    <source>
        <dbReference type="ARBA" id="ARBA00023004"/>
    </source>
</evidence>
<dbReference type="STRING" id="64144.ENSATEP00000007114"/>
<dbReference type="InParanoid" id="A0A3Q1HI82"/>
<keyword evidence="7" id="KW-0408">Iron</keyword>
<keyword evidence="5" id="KW-0479">Metal-binding</keyword>
<protein>
    <recommendedName>
        <fullName evidence="11">2Fe-2S ferredoxin-type domain-containing protein</fullName>
    </recommendedName>
</protein>
<keyword evidence="6" id="KW-0249">Electron transport</keyword>
<dbReference type="GO" id="GO:0140647">
    <property type="term" value="P:P450-containing electron transport chain"/>
    <property type="evidence" value="ECO:0007669"/>
    <property type="project" value="InterPro"/>
</dbReference>
<dbReference type="PRINTS" id="PR00355">
    <property type="entry name" value="ADRENODOXIN"/>
</dbReference>
<evidence type="ECO:0000256" key="3">
    <source>
        <dbReference type="ARBA" id="ARBA00022448"/>
    </source>
</evidence>
<dbReference type="CDD" id="cd00207">
    <property type="entry name" value="fer2"/>
    <property type="match status" value="1"/>
</dbReference>
<dbReference type="OrthoDB" id="268593at2759"/>
<evidence type="ECO:0000256" key="10">
    <source>
        <dbReference type="ARBA" id="ARBA00034078"/>
    </source>
</evidence>
<dbReference type="InterPro" id="IPR001055">
    <property type="entry name" value="Adrenodoxin-like"/>
</dbReference>
<dbReference type="Gene3D" id="3.10.20.30">
    <property type="match status" value="1"/>
</dbReference>
<proteinExistence type="inferred from homology"/>
<dbReference type="GO" id="GO:0005759">
    <property type="term" value="C:mitochondrial matrix"/>
    <property type="evidence" value="ECO:0007669"/>
    <property type="project" value="UniProtKB-SubCell"/>
</dbReference>
<evidence type="ECO:0000256" key="8">
    <source>
        <dbReference type="ARBA" id="ARBA00023014"/>
    </source>
</evidence>
<comment type="similarity">
    <text evidence="2">Belongs to the adrenodoxin/putidaredoxin family.</text>
</comment>
<dbReference type="FunCoup" id="A0A3Q1HI82">
    <property type="interactions" value="102"/>
</dbReference>
<keyword evidence="9" id="KW-0496">Mitochondrion</keyword>
<keyword evidence="8" id="KW-0411">Iron-sulfur</keyword>
<dbReference type="InterPro" id="IPR018298">
    <property type="entry name" value="Adrenodoxin_Fe-S_BS"/>
</dbReference>
<dbReference type="Proteomes" id="UP000265040">
    <property type="component" value="Chromosome 2"/>
</dbReference>
<keyword evidence="4" id="KW-0001">2Fe-2S</keyword>
<evidence type="ECO:0000256" key="6">
    <source>
        <dbReference type="ARBA" id="ARBA00022982"/>
    </source>
</evidence>
<evidence type="ECO:0000313" key="13">
    <source>
        <dbReference type="Proteomes" id="UP000265040"/>
    </source>
</evidence>
<dbReference type="SUPFAM" id="SSF54292">
    <property type="entry name" value="2Fe-2S ferredoxin-like"/>
    <property type="match status" value="1"/>
</dbReference>
<gene>
    <name evidence="12" type="primary">FDX1</name>
</gene>
<dbReference type="Pfam" id="PF00111">
    <property type="entry name" value="Fer2"/>
    <property type="match status" value="1"/>
</dbReference>
<evidence type="ECO:0000256" key="9">
    <source>
        <dbReference type="ARBA" id="ARBA00023128"/>
    </source>
</evidence>
<dbReference type="PANTHER" id="PTHR23426:SF75">
    <property type="entry name" value="ADRENODOXIN"/>
    <property type="match status" value="1"/>
</dbReference>
<dbReference type="InterPro" id="IPR036010">
    <property type="entry name" value="2Fe-2S_ferredoxin-like_sf"/>
</dbReference>
<evidence type="ECO:0000313" key="12">
    <source>
        <dbReference type="Ensembl" id="ENSATEP00000007114.2"/>
    </source>
</evidence>
<evidence type="ECO:0000256" key="5">
    <source>
        <dbReference type="ARBA" id="ARBA00022723"/>
    </source>
</evidence>
<evidence type="ECO:0000256" key="4">
    <source>
        <dbReference type="ARBA" id="ARBA00022714"/>
    </source>
</evidence>
<organism evidence="12 13">
    <name type="scientific">Anabas testudineus</name>
    <name type="common">Climbing perch</name>
    <name type="synonym">Anthias testudineus</name>
    <dbReference type="NCBI Taxonomy" id="64144"/>
    <lineage>
        <taxon>Eukaryota</taxon>
        <taxon>Metazoa</taxon>
        <taxon>Chordata</taxon>
        <taxon>Craniata</taxon>
        <taxon>Vertebrata</taxon>
        <taxon>Euteleostomi</taxon>
        <taxon>Actinopterygii</taxon>
        <taxon>Neopterygii</taxon>
        <taxon>Teleostei</taxon>
        <taxon>Neoteleostei</taxon>
        <taxon>Acanthomorphata</taxon>
        <taxon>Anabantaria</taxon>
        <taxon>Anabantiformes</taxon>
        <taxon>Anabantoidei</taxon>
        <taxon>Anabantidae</taxon>
        <taxon>Anabas</taxon>
    </lineage>
</organism>
<evidence type="ECO:0000256" key="1">
    <source>
        <dbReference type="ARBA" id="ARBA00004305"/>
    </source>
</evidence>
<sequence>MKHEALVEILVKCSDPSCFWKQIQICLYNLVTHGFVQFIPLFLTDPLNVIFRSLQTSSMSFSLGFGWAEDSDRLVLSDKVTVHFINRDGEKITVKGSPGDTLLDVHILFTLCGVGACEGTLACSTCHLIFDDEVYKKLGRVTDEEMDMLDLAYGLTETSRLGCQICLTKSLEGMVARVPESITDLRQSKDESA</sequence>
<dbReference type="PANTHER" id="PTHR23426">
    <property type="entry name" value="FERREDOXIN/ADRENODOXIN"/>
    <property type="match status" value="1"/>
</dbReference>
<dbReference type="InterPro" id="IPR012675">
    <property type="entry name" value="Beta-grasp_dom_sf"/>
</dbReference>
<dbReference type="PROSITE" id="PS00814">
    <property type="entry name" value="ADX"/>
    <property type="match status" value="1"/>
</dbReference>
<reference evidence="12" key="2">
    <citation type="submission" date="2025-08" db="UniProtKB">
        <authorList>
            <consortium name="Ensembl"/>
        </authorList>
    </citation>
    <scope>IDENTIFICATION</scope>
</reference>
<dbReference type="FunFam" id="3.10.20.30:FF:000013">
    <property type="entry name" value="Adrenodoxin, mitochondrial"/>
    <property type="match status" value="1"/>
</dbReference>
<keyword evidence="13" id="KW-1185">Reference proteome</keyword>